<gene>
    <name evidence="1" type="ORF">ACIKP9_08865</name>
</gene>
<sequence>MESQDHHEAPLAEYQVTSYLRANPQFFEHHTSLLAELYLPSPHGQGTISLAERQQLAQRDRIRVMDAKLAQLMKYGEENDAIGEKVHRLSLGLLATEQVAVLVSLLEHSLREDFQVPYVSLRLWAQPRDENNGGLPAFAKVDQEVQRWAQGLATPYCGNHPGMPLQGWFGAEARPAAFALMALKAESVFGVLALASDDEKRFYPDMGTLYLKRIGELVSAALLRHIVV</sequence>
<proteinExistence type="predicted"/>
<dbReference type="RefSeq" id="WP_400881536.1">
    <property type="nucleotide sequence ID" value="NZ_JBIWXY010000001.1"/>
</dbReference>
<keyword evidence="2" id="KW-1185">Reference proteome</keyword>
<dbReference type="PANTHER" id="PTHR38765">
    <property type="entry name" value="DUF484 DOMAIN-CONTAINING PROTEIN"/>
    <property type="match status" value="1"/>
</dbReference>
<dbReference type="Pfam" id="PF04340">
    <property type="entry name" value="DUF484"/>
    <property type="match status" value="1"/>
</dbReference>
<dbReference type="InterPro" id="IPR029016">
    <property type="entry name" value="GAF-like_dom_sf"/>
</dbReference>
<organism evidence="1 2">
    <name type="scientific">Methylobacillus methanolivorans</name>
    <dbReference type="NCBI Taxonomy" id="1848927"/>
    <lineage>
        <taxon>Bacteria</taxon>
        <taxon>Pseudomonadati</taxon>
        <taxon>Pseudomonadota</taxon>
        <taxon>Betaproteobacteria</taxon>
        <taxon>Nitrosomonadales</taxon>
        <taxon>Methylophilaceae</taxon>
        <taxon>Methylobacillus</taxon>
    </lineage>
</organism>
<dbReference type="InterPro" id="IPR007435">
    <property type="entry name" value="DUF484"/>
</dbReference>
<dbReference type="PANTHER" id="PTHR38765:SF1">
    <property type="entry name" value="DUF484 DOMAIN-CONTAINING PROTEIN"/>
    <property type="match status" value="1"/>
</dbReference>
<dbReference type="Gene3D" id="3.30.450.40">
    <property type="match status" value="1"/>
</dbReference>
<protein>
    <submittedName>
        <fullName evidence="1">DUF484 family protein</fullName>
    </submittedName>
</protein>
<accession>A0ABW8GLU0</accession>
<reference evidence="1 2" key="1">
    <citation type="submission" date="2024-11" db="EMBL/GenBank/DDBJ databases">
        <authorList>
            <person name="Kaparullina E.N."/>
            <person name="Delegan Y.A."/>
            <person name="Doronina N.V."/>
        </authorList>
    </citation>
    <scope>NUCLEOTIDE SEQUENCE [LARGE SCALE GENOMIC DNA]</scope>
    <source>
        <strain evidence="1 2">7sh_L</strain>
    </source>
</reference>
<dbReference type="Proteomes" id="UP001617669">
    <property type="component" value="Unassembled WGS sequence"/>
</dbReference>
<comment type="caution">
    <text evidence="1">The sequence shown here is derived from an EMBL/GenBank/DDBJ whole genome shotgun (WGS) entry which is preliminary data.</text>
</comment>
<evidence type="ECO:0000313" key="1">
    <source>
        <dbReference type="EMBL" id="MFJ5446336.1"/>
    </source>
</evidence>
<dbReference type="EMBL" id="JBIWXY010000001">
    <property type="protein sequence ID" value="MFJ5446336.1"/>
    <property type="molecule type" value="Genomic_DNA"/>
</dbReference>
<name>A0ABW8GLU0_9PROT</name>
<evidence type="ECO:0000313" key="2">
    <source>
        <dbReference type="Proteomes" id="UP001617669"/>
    </source>
</evidence>